<dbReference type="InterPro" id="IPR014284">
    <property type="entry name" value="RNA_pol_sigma-70_dom"/>
</dbReference>
<dbReference type="PANTHER" id="PTHR43133">
    <property type="entry name" value="RNA POLYMERASE ECF-TYPE SIGMA FACTO"/>
    <property type="match status" value="1"/>
</dbReference>
<dbReference type="Pfam" id="PF08281">
    <property type="entry name" value="Sigma70_r4_2"/>
    <property type="match status" value="1"/>
</dbReference>
<dbReference type="GO" id="GO:0003677">
    <property type="term" value="F:DNA binding"/>
    <property type="evidence" value="ECO:0007669"/>
    <property type="project" value="InterPro"/>
</dbReference>
<dbReference type="SUPFAM" id="SSF88659">
    <property type="entry name" value="Sigma3 and sigma4 domains of RNA polymerase sigma factors"/>
    <property type="match status" value="1"/>
</dbReference>
<dbReference type="SUPFAM" id="SSF88946">
    <property type="entry name" value="Sigma2 domain of RNA polymerase sigma factors"/>
    <property type="match status" value="1"/>
</dbReference>
<name>A0A1V9EIM3_9BACT</name>
<dbReference type="OrthoDB" id="659361at2"/>
<keyword evidence="4" id="KW-0804">Transcription</keyword>
<feature type="domain" description="RNA polymerase sigma factor 70 region 4 type 2" evidence="6">
    <location>
        <begin position="123"/>
        <end position="174"/>
    </location>
</feature>
<dbReference type="GO" id="GO:0016987">
    <property type="term" value="F:sigma factor activity"/>
    <property type="evidence" value="ECO:0007669"/>
    <property type="project" value="UniProtKB-KW"/>
</dbReference>
<dbReference type="InterPro" id="IPR039425">
    <property type="entry name" value="RNA_pol_sigma-70-like"/>
</dbReference>
<sequence>MLASPHIQELQTRIALYDDQYAYKELYVLFFKSLQQFAISFVRSPETAEEIVSDVFIKVWKKRAGLSRIHNLKLYLFISTKNCSLNYLRTRKKILLQPEQYFVQLQSIYFNPEKLMLTAEMMNRVQKAINDLPPRCQLIFKLIKEDGLKYREVAELLNLSIKTIENQMAIAIRKIGLAIHFDIRTTLSS</sequence>
<accession>A0A1V9EIM3</accession>
<dbReference type="GO" id="GO:0006352">
    <property type="term" value="P:DNA-templated transcription initiation"/>
    <property type="evidence" value="ECO:0007669"/>
    <property type="project" value="InterPro"/>
</dbReference>
<dbReference type="InterPro" id="IPR013325">
    <property type="entry name" value="RNA_pol_sigma_r2"/>
</dbReference>
<dbReference type="InterPro" id="IPR036388">
    <property type="entry name" value="WH-like_DNA-bd_sf"/>
</dbReference>
<gene>
    <name evidence="7" type="ORF">A4R26_09590</name>
</gene>
<keyword evidence="8" id="KW-1185">Reference proteome</keyword>
<dbReference type="Proteomes" id="UP000192276">
    <property type="component" value="Unassembled WGS sequence"/>
</dbReference>
<evidence type="ECO:0000256" key="3">
    <source>
        <dbReference type="ARBA" id="ARBA00023082"/>
    </source>
</evidence>
<dbReference type="Pfam" id="PF04542">
    <property type="entry name" value="Sigma70_r2"/>
    <property type="match status" value="1"/>
</dbReference>
<dbReference type="Gene3D" id="1.10.1740.10">
    <property type="match status" value="1"/>
</dbReference>
<dbReference type="STRING" id="550983.A4R26_09590"/>
<comment type="similarity">
    <text evidence="1">Belongs to the sigma-70 factor family. ECF subfamily.</text>
</comment>
<dbReference type="InterPro" id="IPR013324">
    <property type="entry name" value="RNA_pol_sigma_r3/r4-like"/>
</dbReference>
<comment type="caution">
    <text evidence="7">The sequence shown here is derived from an EMBL/GenBank/DDBJ whole genome shotgun (WGS) entry which is preliminary data.</text>
</comment>
<dbReference type="InterPro" id="IPR007627">
    <property type="entry name" value="RNA_pol_sigma70_r2"/>
</dbReference>
<dbReference type="NCBIfam" id="TIGR02985">
    <property type="entry name" value="Sig70_bacteroi1"/>
    <property type="match status" value="1"/>
</dbReference>
<organism evidence="7 8">
    <name type="scientific">Niastella populi</name>
    <dbReference type="NCBI Taxonomy" id="550983"/>
    <lineage>
        <taxon>Bacteria</taxon>
        <taxon>Pseudomonadati</taxon>
        <taxon>Bacteroidota</taxon>
        <taxon>Chitinophagia</taxon>
        <taxon>Chitinophagales</taxon>
        <taxon>Chitinophagaceae</taxon>
        <taxon>Niastella</taxon>
    </lineage>
</organism>
<dbReference type="InterPro" id="IPR013249">
    <property type="entry name" value="RNA_pol_sigma70_r4_t2"/>
</dbReference>
<proteinExistence type="inferred from homology"/>
<dbReference type="InterPro" id="IPR014327">
    <property type="entry name" value="RNA_pol_sigma70_bacteroid"/>
</dbReference>
<dbReference type="PANTHER" id="PTHR43133:SF46">
    <property type="entry name" value="RNA POLYMERASE SIGMA-70 FACTOR ECF SUBFAMILY"/>
    <property type="match status" value="1"/>
</dbReference>
<dbReference type="AlphaFoldDB" id="A0A1V9EIM3"/>
<protein>
    <submittedName>
        <fullName evidence="7">RNA polymerase sigma-70 factor</fullName>
    </submittedName>
</protein>
<dbReference type="Gene3D" id="1.10.10.10">
    <property type="entry name" value="Winged helix-like DNA-binding domain superfamily/Winged helix DNA-binding domain"/>
    <property type="match status" value="1"/>
</dbReference>
<evidence type="ECO:0000256" key="2">
    <source>
        <dbReference type="ARBA" id="ARBA00023015"/>
    </source>
</evidence>
<dbReference type="EMBL" id="LWBP01000254">
    <property type="protein sequence ID" value="OQP45735.1"/>
    <property type="molecule type" value="Genomic_DNA"/>
</dbReference>
<evidence type="ECO:0000256" key="4">
    <source>
        <dbReference type="ARBA" id="ARBA00023163"/>
    </source>
</evidence>
<evidence type="ECO:0000256" key="1">
    <source>
        <dbReference type="ARBA" id="ARBA00010641"/>
    </source>
</evidence>
<dbReference type="RefSeq" id="WP_081171464.1">
    <property type="nucleotide sequence ID" value="NZ_LWBP01000254.1"/>
</dbReference>
<evidence type="ECO:0000313" key="7">
    <source>
        <dbReference type="EMBL" id="OQP45735.1"/>
    </source>
</evidence>
<keyword evidence="3" id="KW-0731">Sigma factor</keyword>
<dbReference type="NCBIfam" id="TIGR02937">
    <property type="entry name" value="sigma70-ECF"/>
    <property type="match status" value="1"/>
</dbReference>
<feature type="domain" description="RNA polymerase sigma-70 region 2" evidence="5">
    <location>
        <begin position="34"/>
        <end position="93"/>
    </location>
</feature>
<reference evidence="8" key="1">
    <citation type="submission" date="2016-04" db="EMBL/GenBank/DDBJ databases">
        <authorList>
            <person name="Chen L."/>
            <person name="Zhuang W."/>
            <person name="Wang G."/>
        </authorList>
    </citation>
    <scope>NUCLEOTIDE SEQUENCE [LARGE SCALE GENOMIC DNA]</scope>
    <source>
        <strain evidence="8">208</strain>
    </source>
</reference>
<evidence type="ECO:0000259" key="6">
    <source>
        <dbReference type="Pfam" id="PF08281"/>
    </source>
</evidence>
<evidence type="ECO:0000259" key="5">
    <source>
        <dbReference type="Pfam" id="PF04542"/>
    </source>
</evidence>
<keyword evidence="2" id="KW-0805">Transcription regulation</keyword>
<evidence type="ECO:0000313" key="8">
    <source>
        <dbReference type="Proteomes" id="UP000192276"/>
    </source>
</evidence>